<feature type="compositionally biased region" description="Gly residues" evidence="1">
    <location>
        <begin position="186"/>
        <end position="195"/>
    </location>
</feature>
<feature type="chain" id="PRO_5012350220" evidence="2">
    <location>
        <begin position="24"/>
        <end position="195"/>
    </location>
</feature>
<dbReference type="RefSeq" id="WP_085911875.1">
    <property type="nucleotide sequence ID" value="NZ_AP018920.1"/>
</dbReference>
<feature type="signal peptide" evidence="2">
    <location>
        <begin position="1"/>
        <end position="23"/>
    </location>
</feature>
<evidence type="ECO:0000313" key="3">
    <source>
        <dbReference type="EMBL" id="OSY42079.1"/>
    </source>
</evidence>
<dbReference type="AlphaFoldDB" id="A0A1Y2N4M7"/>
<evidence type="ECO:0000256" key="2">
    <source>
        <dbReference type="SAM" id="SignalP"/>
    </source>
</evidence>
<evidence type="ECO:0000313" key="4">
    <source>
        <dbReference type="Proteomes" id="UP000194360"/>
    </source>
</evidence>
<keyword evidence="4" id="KW-1185">Reference proteome</keyword>
<feature type="compositionally biased region" description="Low complexity" evidence="1">
    <location>
        <begin position="152"/>
        <end position="185"/>
    </location>
</feature>
<dbReference type="EMBL" id="MIGB01000006">
    <property type="protein sequence ID" value="OSY42079.1"/>
    <property type="molecule type" value="Genomic_DNA"/>
</dbReference>
<dbReference type="Proteomes" id="UP000194360">
    <property type="component" value="Unassembled WGS sequence"/>
</dbReference>
<keyword evidence="2" id="KW-0732">Signal</keyword>
<feature type="region of interest" description="Disordered" evidence="1">
    <location>
        <begin position="142"/>
        <end position="195"/>
    </location>
</feature>
<accession>A0A1Y2N4M7</accession>
<dbReference type="STRING" id="2074.BG845_01575"/>
<evidence type="ECO:0000256" key="1">
    <source>
        <dbReference type="SAM" id="MobiDB-lite"/>
    </source>
</evidence>
<sequence length="195" mass="18894">MRITGPLLTLAAVAAVGAGVATANVVLTAPPEEPVAVEQATGALALGSPLPEAAPAAPVHYAGWSADREVSVDIMVEDGLAKAYVCDDANIESWTKGPVAQDGPTRLTAADGSLVEYTVQDGIATGTAATGGRTWEFTATVAPVGTEPPTPASSGTEAPAAPAAPVSPAAPAAPAEPAAPAPEAVTGGGYGGGGY</sequence>
<name>A0A1Y2N4M7_PSEAH</name>
<proteinExistence type="predicted"/>
<comment type="caution">
    <text evidence="3">The sequence shown here is derived from an EMBL/GenBank/DDBJ whole genome shotgun (WGS) entry which is preliminary data.</text>
</comment>
<reference evidence="3 4" key="1">
    <citation type="submission" date="2016-09" db="EMBL/GenBank/DDBJ databases">
        <title>Pseudonocardia autotrophica DSM535, a candidate organism with high potential of specific P450 cytochromes.</title>
        <authorList>
            <person name="Grumaz C."/>
            <person name="Vainshtein Y."/>
            <person name="Kirstahler P."/>
            <person name="Sohn K."/>
        </authorList>
    </citation>
    <scope>NUCLEOTIDE SEQUENCE [LARGE SCALE GENOMIC DNA]</scope>
    <source>
        <strain evidence="3 4">DSM 535</strain>
    </source>
</reference>
<gene>
    <name evidence="3" type="ORF">BG845_01575</name>
</gene>
<protein>
    <submittedName>
        <fullName evidence="3">Uncharacterized protein</fullName>
    </submittedName>
</protein>
<organism evidence="3 4">
    <name type="scientific">Pseudonocardia autotrophica</name>
    <name type="common">Amycolata autotrophica</name>
    <name type="synonym">Nocardia autotrophica</name>
    <dbReference type="NCBI Taxonomy" id="2074"/>
    <lineage>
        <taxon>Bacteria</taxon>
        <taxon>Bacillati</taxon>
        <taxon>Actinomycetota</taxon>
        <taxon>Actinomycetes</taxon>
        <taxon>Pseudonocardiales</taxon>
        <taxon>Pseudonocardiaceae</taxon>
        <taxon>Pseudonocardia</taxon>
    </lineage>
</organism>